<feature type="repeat" description="TPR" evidence="3">
    <location>
        <begin position="210"/>
        <end position="243"/>
    </location>
</feature>
<dbReference type="Gene3D" id="1.25.40.10">
    <property type="entry name" value="Tetratricopeptide repeat domain"/>
    <property type="match status" value="2"/>
</dbReference>
<dbReference type="SMART" id="SM00028">
    <property type="entry name" value="TPR"/>
    <property type="match status" value="6"/>
</dbReference>
<evidence type="ECO:0000256" key="4">
    <source>
        <dbReference type="SAM" id="Coils"/>
    </source>
</evidence>
<name>A0A4R6TF19_9FLAO</name>
<dbReference type="PANTHER" id="PTHR45641">
    <property type="entry name" value="TETRATRICOPEPTIDE REPEAT PROTEIN (AFU_ORTHOLOGUE AFUA_6G03870)"/>
    <property type="match status" value="1"/>
</dbReference>
<evidence type="ECO:0000313" key="9">
    <source>
        <dbReference type="Proteomes" id="UP000295390"/>
    </source>
</evidence>
<dbReference type="GO" id="GO:0003677">
    <property type="term" value="F:DNA binding"/>
    <property type="evidence" value="ECO:0007669"/>
    <property type="project" value="InterPro"/>
</dbReference>
<feature type="coiled-coil region" evidence="4">
    <location>
        <begin position="381"/>
        <end position="431"/>
    </location>
</feature>
<comment type="caution">
    <text evidence="8">The sequence shown here is derived from an EMBL/GenBank/DDBJ whole genome shotgun (WGS) entry which is preliminary data.</text>
</comment>
<feature type="domain" description="HTH luxR-type" evidence="7">
    <location>
        <begin position="492"/>
        <end position="549"/>
    </location>
</feature>
<dbReference type="EMBL" id="SNYH01000002">
    <property type="protein sequence ID" value="TDQ28383.1"/>
    <property type="molecule type" value="Genomic_DNA"/>
</dbReference>
<organism evidence="8 9">
    <name type="scientific">Tenacibaculum caenipelagi</name>
    <dbReference type="NCBI Taxonomy" id="1325435"/>
    <lineage>
        <taxon>Bacteria</taxon>
        <taxon>Pseudomonadati</taxon>
        <taxon>Bacteroidota</taxon>
        <taxon>Flavobacteriia</taxon>
        <taxon>Flavobacteriales</taxon>
        <taxon>Flavobacteriaceae</taxon>
        <taxon>Tenacibaculum</taxon>
    </lineage>
</organism>
<evidence type="ECO:0000313" key="8">
    <source>
        <dbReference type="EMBL" id="TDQ28383.1"/>
    </source>
</evidence>
<dbReference type="PROSITE" id="PS50005">
    <property type="entry name" value="TPR"/>
    <property type="match status" value="3"/>
</dbReference>
<evidence type="ECO:0000259" key="7">
    <source>
        <dbReference type="SMART" id="SM00421"/>
    </source>
</evidence>
<evidence type="ECO:0000256" key="3">
    <source>
        <dbReference type="PROSITE-ProRule" id="PRU00339"/>
    </source>
</evidence>
<proteinExistence type="predicted"/>
<evidence type="ECO:0000256" key="1">
    <source>
        <dbReference type="ARBA" id="ARBA00022737"/>
    </source>
</evidence>
<feature type="signal peptide" evidence="6">
    <location>
        <begin position="1"/>
        <end position="24"/>
    </location>
</feature>
<dbReference type="Gene3D" id="1.10.10.10">
    <property type="entry name" value="Winged helix-like DNA-binding domain superfamily/Winged helix DNA-binding domain"/>
    <property type="match status" value="1"/>
</dbReference>
<keyword evidence="5" id="KW-1133">Transmembrane helix</keyword>
<dbReference type="InterPro" id="IPR016032">
    <property type="entry name" value="Sig_transdc_resp-reg_C-effctor"/>
</dbReference>
<gene>
    <name evidence="8" type="ORF">DFQ07_0753</name>
</gene>
<sequence>MLKLSNCVYKLVIILLTISSSVVAQSKDSTLYELKSNIKESSSDSIRIHSKIELTKYILNRDIDTARILINEVIKVLEASKYNNVYFTGKKAEAINYLAIIEAKQSFPEKALSNYLKALEISKNIKDSTMLGLTLHNLGMFYRRQKEYDKAKTYFKEAIEIRERTHGNYDDLATSYNMLGVTYFYEKQYDSAFIKYSKAKELFTSKQGIAKVNGNLALLYYSSKQYDKAIKTFQENIKIFKELGLLNELSTAYLNLAASYNGIKNYKESILRLDSAITISKRIKHKELLRKQYYSRSSVYKTTGNFEHALKDYTLYKAYNDSLNDTEKAKRITALELNYQFEKEKLQTELKLQNEKAKKQWYFGLLMLSVASAITIFLLIRKNTKNRLALSTRKLENEQLQRKTAEQVLQLKEAELKNEHLNNQIKQEYQELFIKELKSILSIESGEDKTKAIKSLLASLKSKNIDYNTSLSLAEYLDKVSPSFKIKLNTHFSFLNEKEKKLLYLMKLGLSTNEIKDLQSISLASVKSTRYRIRKKLEINSDEDIINYIENYIPKE</sequence>
<dbReference type="SMART" id="SM00421">
    <property type="entry name" value="HTH_LUXR"/>
    <property type="match status" value="1"/>
</dbReference>
<dbReference type="GO" id="GO:0006355">
    <property type="term" value="P:regulation of DNA-templated transcription"/>
    <property type="evidence" value="ECO:0007669"/>
    <property type="project" value="InterPro"/>
</dbReference>
<dbReference type="InterPro" id="IPR011990">
    <property type="entry name" value="TPR-like_helical_dom_sf"/>
</dbReference>
<dbReference type="Pfam" id="PF13424">
    <property type="entry name" value="TPR_12"/>
    <property type="match status" value="2"/>
</dbReference>
<keyword evidence="4" id="KW-0175">Coiled coil</keyword>
<reference evidence="8 9" key="1">
    <citation type="submission" date="2019-03" db="EMBL/GenBank/DDBJ databases">
        <title>Genomic Encyclopedia of Type Strains, Phase III (KMG-III): the genomes of soil and plant-associated and newly described type strains.</title>
        <authorList>
            <person name="Whitman W."/>
        </authorList>
    </citation>
    <scope>NUCLEOTIDE SEQUENCE [LARGE SCALE GENOMIC DNA]</scope>
    <source>
        <strain evidence="8 9">CECT 8283</strain>
    </source>
</reference>
<keyword evidence="5" id="KW-0472">Membrane</keyword>
<dbReference type="InterPro" id="IPR036388">
    <property type="entry name" value="WH-like_DNA-bd_sf"/>
</dbReference>
<dbReference type="AlphaFoldDB" id="A0A4R6TF19"/>
<feature type="repeat" description="TPR" evidence="3">
    <location>
        <begin position="132"/>
        <end position="165"/>
    </location>
</feature>
<evidence type="ECO:0000256" key="2">
    <source>
        <dbReference type="ARBA" id="ARBA00022803"/>
    </source>
</evidence>
<keyword evidence="1" id="KW-0677">Repeat</keyword>
<keyword evidence="9" id="KW-1185">Reference proteome</keyword>
<dbReference type="InterPro" id="IPR000792">
    <property type="entry name" value="Tscrpt_reg_LuxR_C"/>
</dbReference>
<dbReference type="RefSeq" id="WP_166627713.1">
    <property type="nucleotide sequence ID" value="NZ_SNYH01000002.1"/>
</dbReference>
<dbReference type="InterPro" id="IPR019734">
    <property type="entry name" value="TPR_rpt"/>
</dbReference>
<dbReference type="PANTHER" id="PTHR45641:SF19">
    <property type="entry name" value="NEPHROCYSTIN-3"/>
    <property type="match status" value="1"/>
</dbReference>
<keyword evidence="2 3" id="KW-0802">TPR repeat</keyword>
<keyword evidence="6" id="KW-0732">Signal</keyword>
<dbReference type="Proteomes" id="UP000295390">
    <property type="component" value="Unassembled WGS sequence"/>
</dbReference>
<evidence type="ECO:0000256" key="6">
    <source>
        <dbReference type="SAM" id="SignalP"/>
    </source>
</evidence>
<dbReference type="SUPFAM" id="SSF46894">
    <property type="entry name" value="C-terminal effector domain of the bipartite response regulators"/>
    <property type="match status" value="1"/>
</dbReference>
<protein>
    <submittedName>
        <fullName evidence="8">Regulatory LuxR family protein</fullName>
    </submittedName>
</protein>
<dbReference type="SUPFAM" id="SSF48452">
    <property type="entry name" value="TPR-like"/>
    <property type="match status" value="2"/>
</dbReference>
<feature type="repeat" description="TPR" evidence="3">
    <location>
        <begin position="173"/>
        <end position="206"/>
    </location>
</feature>
<feature type="transmembrane region" description="Helical" evidence="5">
    <location>
        <begin position="361"/>
        <end position="380"/>
    </location>
</feature>
<feature type="chain" id="PRO_5020237836" evidence="6">
    <location>
        <begin position="25"/>
        <end position="556"/>
    </location>
</feature>
<keyword evidence="5" id="KW-0812">Transmembrane</keyword>
<evidence type="ECO:0000256" key="5">
    <source>
        <dbReference type="SAM" id="Phobius"/>
    </source>
</evidence>
<accession>A0A4R6TF19</accession>